<gene>
    <name evidence="1" type="ORF">A8F95_19660</name>
</gene>
<accession>A0A1B9B6R1</accession>
<evidence type="ECO:0000313" key="2">
    <source>
        <dbReference type="Proteomes" id="UP000092578"/>
    </source>
</evidence>
<name>A0A1B9B6R1_9BACI</name>
<protein>
    <recommendedName>
        <fullName evidence="3">DUF697 domain-containing protein</fullName>
    </recommendedName>
</protein>
<sequence length="92" mass="9898">MISIIGALSGRTATKETAFEYLTAAGIDLGVGYGSRQFFRQIVKIIPVGGLAISGAIASTGTWAIGKSAEAYFFNNEFKSLHLFKKAMFDKE</sequence>
<organism evidence="1 2">
    <name type="scientific">Pseudobacillus wudalianchiensis</name>
    <dbReference type="NCBI Taxonomy" id="1743143"/>
    <lineage>
        <taxon>Bacteria</taxon>
        <taxon>Bacillati</taxon>
        <taxon>Bacillota</taxon>
        <taxon>Bacilli</taxon>
        <taxon>Bacillales</taxon>
        <taxon>Bacillaceae</taxon>
        <taxon>Pseudobacillus</taxon>
    </lineage>
</organism>
<dbReference type="AlphaFoldDB" id="A0A1B9B6R1"/>
<reference evidence="2" key="1">
    <citation type="submission" date="2016-05" db="EMBL/GenBank/DDBJ databases">
        <authorList>
            <person name="Liu B."/>
            <person name="Wang J."/>
            <person name="Zhu Y."/>
            <person name="Liu G."/>
            <person name="Chen Q."/>
            <person name="Chen Z."/>
            <person name="Lan J."/>
            <person name="Che J."/>
            <person name="Ge C."/>
            <person name="Shi H."/>
            <person name="Pan Z."/>
            <person name="Liu X."/>
        </authorList>
    </citation>
    <scope>NUCLEOTIDE SEQUENCE [LARGE SCALE GENOMIC DNA]</scope>
    <source>
        <strain evidence="2">FJAT-27215</strain>
    </source>
</reference>
<comment type="caution">
    <text evidence="1">The sequence shown here is derived from an EMBL/GenBank/DDBJ whole genome shotgun (WGS) entry which is preliminary data.</text>
</comment>
<proteinExistence type="predicted"/>
<evidence type="ECO:0000313" key="1">
    <source>
        <dbReference type="EMBL" id="OCA91786.1"/>
    </source>
</evidence>
<dbReference type="Proteomes" id="UP000092578">
    <property type="component" value="Unassembled WGS sequence"/>
</dbReference>
<dbReference type="RefSeq" id="WP_065409762.1">
    <property type="nucleotide sequence ID" value="NZ_MAYT01000005.1"/>
</dbReference>
<keyword evidence="2" id="KW-1185">Reference proteome</keyword>
<dbReference type="EMBL" id="MAYT01000005">
    <property type="protein sequence ID" value="OCA91786.1"/>
    <property type="molecule type" value="Genomic_DNA"/>
</dbReference>
<evidence type="ECO:0008006" key="3">
    <source>
        <dbReference type="Google" id="ProtNLM"/>
    </source>
</evidence>